<dbReference type="PANTHER" id="PTHR35546">
    <property type="entry name" value="F-BOX PROTEIN INTERACTION DOMAIN PROTEIN-RELATED"/>
    <property type="match status" value="1"/>
</dbReference>
<gene>
    <name evidence="1" type="ORF">L1049_017472</name>
</gene>
<evidence type="ECO:0000313" key="1">
    <source>
        <dbReference type="EMBL" id="KAK9289001.1"/>
    </source>
</evidence>
<proteinExistence type="predicted"/>
<accession>A0AAP0X3R3</accession>
<organism evidence="1 2">
    <name type="scientific">Liquidambar formosana</name>
    <name type="common">Formosan gum</name>
    <dbReference type="NCBI Taxonomy" id="63359"/>
    <lineage>
        <taxon>Eukaryota</taxon>
        <taxon>Viridiplantae</taxon>
        <taxon>Streptophyta</taxon>
        <taxon>Embryophyta</taxon>
        <taxon>Tracheophyta</taxon>
        <taxon>Spermatophyta</taxon>
        <taxon>Magnoliopsida</taxon>
        <taxon>eudicotyledons</taxon>
        <taxon>Gunneridae</taxon>
        <taxon>Pentapetalae</taxon>
        <taxon>Saxifragales</taxon>
        <taxon>Altingiaceae</taxon>
        <taxon>Liquidambar</taxon>
    </lineage>
</organism>
<reference evidence="1 2" key="1">
    <citation type="journal article" date="2024" name="Plant J.">
        <title>Genome sequences and population genomics reveal climatic adaptation and genomic divergence between two closely related sweetgum species.</title>
        <authorList>
            <person name="Xu W.Q."/>
            <person name="Ren C.Q."/>
            <person name="Zhang X.Y."/>
            <person name="Comes H.P."/>
            <person name="Liu X.H."/>
            <person name="Li Y.G."/>
            <person name="Kettle C.J."/>
            <person name="Jalonen R."/>
            <person name="Gaisberger H."/>
            <person name="Ma Y.Z."/>
            <person name="Qiu Y.X."/>
        </authorList>
    </citation>
    <scope>NUCLEOTIDE SEQUENCE [LARGE SCALE GENOMIC DNA]</scope>
    <source>
        <strain evidence="1">Hangzhou</strain>
    </source>
</reference>
<evidence type="ECO:0008006" key="3">
    <source>
        <dbReference type="Google" id="ProtNLM"/>
    </source>
</evidence>
<protein>
    <recommendedName>
        <fullName evidence="3">F-box protein</fullName>
    </recommendedName>
</protein>
<dbReference type="PANTHER" id="PTHR35546:SF70">
    <property type="entry name" value="F-BOX PROTEIN INTERACTION DOMAIN PROTEIN"/>
    <property type="match status" value="1"/>
</dbReference>
<dbReference type="EMBL" id="JBBPBK010000003">
    <property type="protein sequence ID" value="KAK9289001.1"/>
    <property type="molecule type" value="Genomic_DNA"/>
</dbReference>
<comment type="caution">
    <text evidence="1">The sequence shown here is derived from an EMBL/GenBank/DDBJ whole genome shotgun (WGS) entry which is preliminary data.</text>
</comment>
<evidence type="ECO:0000313" key="2">
    <source>
        <dbReference type="Proteomes" id="UP001415857"/>
    </source>
</evidence>
<keyword evidence="2" id="KW-1185">Reference proteome</keyword>
<dbReference type="Proteomes" id="UP001415857">
    <property type="component" value="Unassembled WGS sequence"/>
</dbReference>
<name>A0AAP0X3R3_LIQFO</name>
<dbReference type="InterPro" id="IPR055290">
    <property type="entry name" value="At3g26010-like"/>
</dbReference>
<dbReference type="AlphaFoldDB" id="A0AAP0X3R3"/>
<sequence length="258" mass="29546">MERWSGDRKNFRLGLLCHYLFGDGSTQFISLDVEDEGAAIVNPSLSFSTETNITRRITTSGLAFDGHHLQVVLVFNSEEEQARVAESSVAGAATGVGLLEIEIFSSQTGKWKQQRPMVRLPPELAKLYTSPLFSNGAIHWELGGYLLIHRCLWESEGRVHYCYTDVEGIHIWVLLKEQDHDCYSYYHNYVDREKFQWKLAYTIRHQTLMSQNPEIFIRLGQNNKCFSELKPYFISPCAYNEGSRPCICDCQGSLFLSI</sequence>